<feature type="domain" description="Glucose-methanol-choline oxidoreductase N-terminal" evidence="4">
    <location>
        <begin position="347"/>
        <end position="361"/>
    </location>
</feature>
<keyword evidence="6" id="KW-1185">Reference proteome</keyword>
<evidence type="ECO:0000259" key="4">
    <source>
        <dbReference type="PROSITE" id="PS00624"/>
    </source>
</evidence>
<keyword evidence="3" id="KW-1133">Transmembrane helix</keyword>
<dbReference type="Pfam" id="PF05199">
    <property type="entry name" value="GMC_oxred_C"/>
    <property type="match status" value="1"/>
</dbReference>
<dbReference type="EMBL" id="JAFFHB010000010">
    <property type="protein sequence ID" value="KAK4661217.1"/>
    <property type="molecule type" value="Genomic_DNA"/>
</dbReference>
<dbReference type="PANTHER" id="PTHR11552:SF115">
    <property type="entry name" value="DEHYDROGENASE XPTC-RELATED"/>
    <property type="match status" value="1"/>
</dbReference>
<dbReference type="InterPro" id="IPR036188">
    <property type="entry name" value="FAD/NAD-bd_sf"/>
</dbReference>
<feature type="transmembrane region" description="Helical" evidence="3">
    <location>
        <begin position="44"/>
        <end position="64"/>
    </location>
</feature>
<dbReference type="RefSeq" id="XP_062761184.1">
    <property type="nucleotide sequence ID" value="XM_062915423.1"/>
</dbReference>
<sequence>MKEGQVSQVQIMTPPKSFALFCLNRVFSHVAFVRSVMMARKFNISLVVAALSLITRILPVAVAVPDSVLRARHVQTPEELRDSYDYIVVGAGTAGLTIADRLTELPEYSVLVIEHGRFWNPSDPNGDRQTAHLYNLTSVPQIGLNNRTIPLGMGFGVGGSSAVNGMAVMRGTVKDYGIWDQLGNNGSNWSWKELLPYFKKAIHFVPPNPVLAADFNITYDVQAWGQYNDTRLYASFPGGLNPAIKTIYDGLIQTPGIPFPADGHAGNHGVFYYPLSVDPKTRQRSYSRTGHWDGLNRPNYDILTSARATKIVLSGKENAATGVECILTDTEKRVTVKANKEVVISTGAIHTPLLLQLSGVGPRMLLKKAKIPVKVSLPGVGANFQDHPIGPPIRFNFTKPPPPPTSNSTHLPPSEGQGQGLVADLPLPIAAPSAFPAIASSLARQDPASFAAPGTDSSVLRGYKAQSNLLAEQMLSSAPGSLSFLHWVIGYGTAPGANPINFHPISRGTVSVDPDNIDAPDPVVDYRALTNPVDTDLMIAYLEFYRRFFGPEGPLAGYHAVETAPGAKVTSREDLGGYIRTNYIPQAWHPVGTAAKMRRELGGVVDDELRVYGTRGLRVADASVIPILPGGTTQLTVYVIGEKAADLIKETWKGQGGRGALGGKRGDKNR</sequence>
<comment type="caution">
    <text evidence="5">The sequence shown here is derived from an EMBL/GenBank/DDBJ whole genome shotgun (WGS) entry which is preliminary data.</text>
</comment>
<evidence type="ECO:0000256" key="3">
    <source>
        <dbReference type="SAM" id="Phobius"/>
    </source>
</evidence>
<keyword evidence="3" id="KW-0812">Transmembrane</keyword>
<dbReference type="GeneID" id="87935766"/>
<organism evidence="5 6">
    <name type="scientific">Podospora pseudopauciseta</name>
    <dbReference type="NCBI Taxonomy" id="2093780"/>
    <lineage>
        <taxon>Eukaryota</taxon>
        <taxon>Fungi</taxon>
        <taxon>Dikarya</taxon>
        <taxon>Ascomycota</taxon>
        <taxon>Pezizomycotina</taxon>
        <taxon>Sordariomycetes</taxon>
        <taxon>Sordariomycetidae</taxon>
        <taxon>Sordariales</taxon>
        <taxon>Podosporaceae</taxon>
        <taxon>Podospora</taxon>
    </lineage>
</organism>
<evidence type="ECO:0000313" key="5">
    <source>
        <dbReference type="EMBL" id="KAK4661217.1"/>
    </source>
</evidence>
<dbReference type="SUPFAM" id="SSF54373">
    <property type="entry name" value="FAD-linked reductases, C-terminal domain"/>
    <property type="match status" value="1"/>
</dbReference>
<accession>A0ABR0GZJ6</accession>
<evidence type="ECO:0000256" key="2">
    <source>
        <dbReference type="SAM" id="MobiDB-lite"/>
    </source>
</evidence>
<dbReference type="InterPro" id="IPR007867">
    <property type="entry name" value="GMC_OxRtase_C"/>
</dbReference>
<dbReference type="Proteomes" id="UP001326199">
    <property type="component" value="Unassembled WGS sequence"/>
</dbReference>
<proteinExistence type="inferred from homology"/>
<dbReference type="PANTHER" id="PTHR11552">
    <property type="entry name" value="GLUCOSE-METHANOL-CHOLINE GMC OXIDOREDUCTASE"/>
    <property type="match status" value="1"/>
</dbReference>
<dbReference type="SUPFAM" id="SSF51905">
    <property type="entry name" value="FAD/NAD(P)-binding domain"/>
    <property type="match status" value="1"/>
</dbReference>
<dbReference type="Pfam" id="PF00732">
    <property type="entry name" value="GMC_oxred_N"/>
    <property type="match status" value="1"/>
</dbReference>
<evidence type="ECO:0000313" key="6">
    <source>
        <dbReference type="Proteomes" id="UP001326199"/>
    </source>
</evidence>
<dbReference type="Gene3D" id="3.50.50.60">
    <property type="entry name" value="FAD/NAD(P)-binding domain"/>
    <property type="match status" value="1"/>
</dbReference>
<protein>
    <recommendedName>
        <fullName evidence="4">Glucose-methanol-choline oxidoreductase N-terminal domain-containing protein</fullName>
    </recommendedName>
</protein>
<dbReference type="PIRSF" id="PIRSF000137">
    <property type="entry name" value="Alcohol_oxidase"/>
    <property type="match status" value="1"/>
</dbReference>
<dbReference type="InterPro" id="IPR000172">
    <property type="entry name" value="GMC_OxRdtase_N"/>
</dbReference>
<dbReference type="InterPro" id="IPR012132">
    <property type="entry name" value="GMC_OxRdtase"/>
</dbReference>
<dbReference type="Gene3D" id="3.30.560.10">
    <property type="entry name" value="Glucose Oxidase, domain 3"/>
    <property type="match status" value="1"/>
</dbReference>
<comment type="similarity">
    <text evidence="1">Belongs to the GMC oxidoreductase family.</text>
</comment>
<feature type="region of interest" description="Disordered" evidence="2">
    <location>
        <begin position="396"/>
        <end position="418"/>
    </location>
</feature>
<name>A0ABR0GZJ6_9PEZI</name>
<gene>
    <name evidence="5" type="ORF">QC763_704250</name>
</gene>
<dbReference type="PROSITE" id="PS00624">
    <property type="entry name" value="GMC_OXRED_2"/>
    <property type="match status" value="1"/>
</dbReference>
<evidence type="ECO:0000256" key="1">
    <source>
        <dbReference type="ARBA" id="ARBA00010790"/>
    </source>
</evidence>
<keyword evidence="3" id="KW-0472">Membrane</keyword>
<reference evidence="5 6" key="1">
    <citation type="journal article" date="2023" name="bioRxiv">
        <title>High-quality genome assemblies of four members of thePodospora anserinaspecies complex.</title>
        <authorList>
            <person name="Ament-Velasquez S.L."/>
            <person name="Vogan A.A."/>
            <person name="Wallerman O."/>
            <person name="Hartmann F."/>
            <person name="Gautier V."/>
            <person name="Silar P."/>
            <person name="Giraud T."/>
            <person name="Johannesson H."/>
        </authorList>
    </citation>
    <scope>NUCLEOTIDE SEQUENCE [LARGE SCALE GENOMIC DNA]</scope>
    <source>
        <strain evidence="5 6">CBS 411.78</strain>
    </source>
</reference>